<accession>W9B1C5</accession>
<dbReference type="eggNOG" id="COG3231">
    <property type="taxonomic scope" value="Bacteria"/>
</dbReference>
<evidence type="ECO:0000313" key="3">
    <source>
        <dbReference type="Proteomes" id="UP000028870"/>
    </source>
</evidence>
<feature type="domain" description="Aminoglycoside phosphotransferase" evidence="1">
    <location>
        <begin position="8"/>
        <end position="130"/>
    </location>
</feature>
<dbReference type="STRING" id="258533.BN977_03792"/>
<keyword evidence="3" id="KW-1185">Reference proteome</keyword>
<dbReference type="SUPFAM" id="SSF56112">
    <property type="entry name" value="Protein kinase-like (PK-like)"/>
    <property type="match status" value="1"/>
</dbReference>
<reference evidence="2" key="2">
    <citation type="submission" date="2014-03" db="EMBL/GenBank/DDBJ databases">
        <authorList>
            <person name="Urmite Genomes"/>
        </authorList>
    </citation>
    <scope>NUCLEOTIDE SEQUENCE</scope>
    <source>
        <strain evidence="2">DSM 44829</strain>
    </source>
</reference>
<name>W9B1C5_MYCCO</name>
<dbReference type="GO" id="GO:0016740">
    <property type="term" value="F:transferase activity"/>
    <property type="evidence" value="ECO:0007669"/>
    <property type="project" value="UniProtKB-KW"/>
</dbReference>
<organism evidence="2 3">
    <name type="scientific">Mycolicibacterium cosmeticum</name>
    <dbReference type="NCBI Taxonomy" id="258533"/>
    <lineage>
        <taxon>Bacteria</taxon>
        <taxon>Bacillati</taxon>
        <taxon>Actinomycetota</taxon>
        <taxon>Actinomycetes</taxon>
        <taxon>Mycobacteriales</taxon>
        <taxon>Mycobacteriaceae</taxon>
        <taxon>Mycolicibacterium</taxon>
    </lineage>
</organism>
<protein>
    <submittedName>
        <fullName evidence="2">Streptomycin phosphotransferase</fullName>
    </submittedName>
</protein>
<dbReference type="EMBL" id="CCBB010000002">
    <property type="protein sequence ID" value="CDO08972.1"/>
    <property type="molecule type" value="Genomic_DNA"/>
</dbReference>
<dbReference type="InterPro" id="IPR011009">
    <property type="entry name" value="Kinase-like_dom_sf"/>
</dbReference>
<dbReference type="Gene3D" id="3.90.1200.10">
    <property type="match status" value="1"/>
</dbReference>
<dbReference type="AlphaFoldDB" id="W9B1C5"/>
<evidence type="ECO:0000313" key="2">
    <source>
        <dbReference type="EMBL" id="CDO08972.1"/>
    </source>
</evidence>
<proteinExistence type="predicted"/>
<dbReference type="Proteomes" id="UP000028870">
    <property type="component" value="Unassembled WGS sequence"/>
</dbReference>
<sequence length="140" mass="15933">MTMPLARATVAQHRVQTEFLPEDLQHVPPETILARLEDDLPQRVRQEGRERVVCHGDLCLPNILVDPETERVAGLIDLGRLGCADPYADIALLLTNARETWPDERTARRADREFAAGYGIDLDPERLRFYLHLDPLTWPG</sequence>
<evidence type="ECO:0000259" key="1">
    <source>
        <dbReference type="Pfam" id="PF01636"/>
    </source>
</evidence>
<gene>
    <name evidence="2" type="ORF">BN977_03792</name>
</gene>
<dbReference type="InterPro" id="IPR002575">
    <property type="entry name" value="Aminoglycoside_PTrfase"/>
</dbReference>
<reference evidence="2" key="1">
    <citation type="submission" date="2014-03" db="EMBL/GenBank/DDBJ databases">
        <title>Draft Genome Sequence of Mycobacterium cosmeticum DSM 44829.</title>
        <authorList>
            <person name="Croce O."/>
            <person name="Robert C."/>
            <person name="Raoult D."/>
            <person name="Drancourt M."/>
        </authorList>
    </citation>
    <scope>NUCLEOTIDE SEQUENCE [LARGE SCALE GENOMIC DNA]</scope>
    <source>
        <strain evidence="2">DSM 44829</strain>
    </source>
</reference>
<comment type="caution">
    <text evidence="2">The sequence shown here is derived from an EMBL/GenBank/DDBJ whole genome shotgun (WGS) entry which is preliminary data.</text>
</comment>
<dbReference type="Pfam" id="PF01636">
    <property type="entry name" value="APH"/>
    <property type="match status" value="1"/>
</dbReference>